<name>A0A0E0FSM6_ORYNI</name>
<organism evidence="2">
    <name type="scientific">Oryza nivara</name>
    <name type="common">Indian wild rice</name>
    <name type="synonym">Oryza sativa f. spontanea</name>
    <dbReference type="NCBI Taxonomy" id="4536"/>
    <lineage>
        <taxon>Eukaryota</taxon>
        <taxon>Viridiplantae</taxon>
        <taxon>Streptophyta</taxon>
        <taxon>Embryophyta</taxon>
        <taxon>Tracheophyta</taxon>
        <taxon>Spermatophyta</taxon>
        <taxon>Magnoliopsida</taxon>
        <taxon>Liliopsida</taxon>
        <taxon>Poales</taxon>
        <taxon>Poaceae</taxon>
        <taxon>BOP clade</taxon>
        <taxon>Oryzoideae</taxon>
        <taxon>Oryzeae</taxon>
        <taxon>Oryzinae</taxon>
        <taxon>Oryza</taxon>
    </lineage>
</organism>
<reference evidence="2" key="2">
    <citation type="submission" date="2018-04" db="EMBL/GenBank/DDBJ databases">
        <title>OnivRS2 (Oryza nivara Reference Sequence Version 2).</title>
        <authorList>
            <person name="Zhang J."/>
            <person name="Kudrna D."/>
            <person name="Lee S."/>
            <person name="Talag J."/>
            <person name="Rajasekar S."/>
            <person name="Welchert J."/>
            <person name="Hsing Y.-I."/>
            <person name="Wing R.A."/>
        </authorList>
    </citation>
    <scope>NUCLEOTIDE SEQUENCE [LARGE SCALE GENOMIC DNA]</scope>
</reference>
<dbReference type="EnsemblPlants" id="ONIVA01G33920.1">
    <property type="protein sequence ID" value="ONIVA01G33920.1"/>
    <property type="gene ID" value="ONIVA01G33920"/>
</dbReference>
<evidence type="ECO:0000313" key="3">
    <source>
        <dbReference type="Proteomes" id="UP000006591"/>
    </source>
</evidence>
<protein>
    <submittedName>
        <fullName evidence="2">Uncharacterized protein</fullName>
    </submittedName>
</protein>
<sequence>MLVSARGEGGGEEAGERAERVEAGAAPLPSSVVAPRATSPPRRAALISAGEHAGLPASSLSARPLLSSPPPSRHVPHSAPLSRAALVSAAKHAEGASCVLCHRRQQRRAGLDSLELQAGGRGGGNEQQLRDLRAGARSWTSIR</sequence>
<evidence type="ECO:0000256" key="1">
    <source>
        <dbReference type="SAM" id="MobiDB-lite"/>
    </source>
</evidence>
<reference evidence="2" key="1">
    <citation type="submission" date="2015-04" db="UniProtKB">
        <authorList>
            <consortium name="EnsemblPlants"/>
        </authorList>
    </citation>
    <scope>IDENTIFICATION</scope>
    <source>
        <strain evidence="2">SL10</strain>
    </source>
</reference>
<dbReference type="AlphaFoldDB" id="A0A0E0FSM6"/>
<dbReference type="Gramene" id="ONIVA01G33920.1">
    <property type="protein sequence ID" value="ONIVA01G33920.1"/>
    <property type="gene ID" value="ONIVA01G33920"/>
</dbReference>
<feature type="compositionally biased region" description="Low complexity" evidence="1">
    <location>
        <begin position="34"/>
        <end position="45"/>
    </location>
</feature>
<keyword evidence="3" id="KW-1185">Reference proteome</keyword>
<dbReference type="Proteomes" id="UP000006591">
    <property type="component" value="Chromosome 1"/>
</dbReference>
<feature type="region of interest" description="Disordered" evidence="1">
    <location>
        <begin position="1"/>
        <end position="79"/>
    </location>
</feature>
<feature type="compositionally biased region" description="Low complexity" evidence="1">
    <location>
        <begin position="55"/>
        <end position="66"/>
    </location>
</feature>
<evidence type="ECO:0000313" key="2">
    <source>
        <dbReference type="EnsemblPlants" id="ONIVA01G33920.1"/>
    </source>
</evidence>
<proteinExistence type="predicted"/>
<dbReference type="HOGENOM" id="CLU_1809290_0_0_1"/>
<accession>A0A0E0FSM6</accession>